<dbReference type="RefSeq" id="WP_177133605.1">
    <property type="nucleotide sequence ID" value="NZ_VYGV01000005.1"/>
</dbReference>
<feature type="coiled-coil region" evidence="1">
    <location>
        <begin position="22"/>
        <end position="84"/>
    </location>
</feature>
<accession>A0A7Y8GUP0</accession>
<dbReference type="GO" id="GO:0004420">
    <property type="term" value="F:hydroxymethylglutaryl-CoA reductase (NADPH) activity"/>
    <property type="evidence" value="ECO:0007669"/>
    <property type="project" value="InterPro"/>
</dbReference>
<keyword evidence="1" id="KW-0175">Coiled coil</keyword>
<dbReference type="Pfam" id="PF20155">
    <property type="entry name" value="TMP_3"/>
    <property type="match status" value="1"/>
</dbReference>
<organism evidence="3 4">
    <name type="scientific">Hydrogenophaga aromaticivorans</name>
    <dbReference type="NCBI Taxonomy" id="2610898"/>
    <lineage>
        <taxon>Bacteria</taxon>
        <taxon>Pseudomonadati</taxon>
        <taxon>Pseudomonadota</taxon>
        <taxon>Betaproteobacteria</taxon>
        <taxon>Burkholderiales</taxon>
        <taxon>Comamonadaceae</taxon>
        <taxon>Hydrogenophaga</taxon>
    </lineage>
</organism>
<protein>
    <submittedName>
        <fullName evidence="3">Tape measure protein</fullName>
    </submittedName>
</protein>
<comment type="caution">
    <text evidence="3">The sequence shown here is derived from an EMBL/GenBank/DDBJ whole genome shotgun (WGS) entry which is preliminary data.</text>
</comment>
<sequence>MATSNQKIRYDIEAAVSGSDGVAKLERELDRLSNTLEGDLAASAQQARQELTQALESAAALQGVKRLEQGVSDASREFARARAELVEYGEAMRAAGVPTAATIAREQQLAAAVSRADQVLKGKRATLAAAQTQLAQYGLTADRASDGQRRISAAIESVEARVRRLSPAYAAAATAAEQSGNRQAVAVEKTEGRLAGLNKQLTTLRNVAGVALGGTLVGSLAKDLGETADQYANLAARVKLATGEGEAFTQGMADVQRIAQSTNSELDATATLYTRLVQTGKDAGLSAKDAQIEAASLTEVINQSIQLSGASSQAAQAAVTQLIQGLQSGVLRGEEFNSVVEQSPRLARALADGLGVTIGRLREMAQQGQITTEVLKGALGGQAHAIAAEFEKLPPTIGRAMQSLSNAWTAYVGETDKATSSSRAVAEAIAAVSRNLDTIIGLLIDAGQAAAAFTALRLAQSFLAIGAAGNTAAAGIGAATVAMNAAGASAATTGAAVAATAGRIATVVRTLRTFTLVGLLVNIKDIGEWLGVTAAKMMGYRDATEELSEADKRAAVAAQESARMKAALAQEMAKVAEAARGLTPAARDIVTEFDKARTSGKGLAESLADLAKNADLSEPKGINDFAVALRDLQRQGQATGDDVKAAMAEALKGEDLERFEARARAAFFGVGDGAELLAIAMDAKLTAAVERTGLSFGRLTTGMSDAARSALSDTQAIIDGMDRLEEQGADVALALTASLGKGINTADSQKAFEALRLQVEDVRKVLGDQVADGFLQQIEAKARDAAKEVGGLTDALKKLGITSDADLKRAADSTRKLYEEVRNAGGSAREQAEAFRKMAEAAIASGDEAALSYAKSQAAVQGFEIATDSAGRTVVRTMAEAKAAAESYRKGMEGATGAVQEHVGWLERMAKRNAEVKSSIERDWEGFAVDEKGNRIVQSIENPQSVAGRLEGMGVDPEQARRVAASMFDAKGNYAPRSSGAWQEGDTMDATLARLAQRGAGAASVGRTVNVNLITNGRTRTVPTTENGAKDLIETLQAAQLAAGR</sequence>
<evidence type="ECO:0000256" key="1">
    <source>
        <dbReference type="SAM" id="Coils"/>
    </source>
</evidence>
<evidence type="ECO:0000313" key="3">
    <source>
        <dbReference type="EMBL" id="NWF44432.1"/>
    </source>
</evidence>
<dbReference type="InterPro" id="IPR013491">
    <property type="entry name" value="Tape_meas_N"/>
</dbReference>
<dbReference type="NCBIfam" id="TIGR02675">
    <property type="entry name" value="tape_meas_nterm"/>
    <property type="match status" value="1"/>
</dbReference>
<gene>
    <name evidence="3" type="ORF">F3K02_04075</name>
</gene>
<keyword evidence="4" id="KW-1185">Reference proteome</keyword>
<name>A0A7Y8GUP0_9BURK</name>
<evidence type="ECO:0000259" key="2">
    <source>
        <dbReference type="Pfam" id="PF20155"/>
    </source>
</evidence>
<dbReference type="PROSITE" id="PS50065">
    <property type="entry name" value="HMG_COA_REDUCTASE_4"/>
    <property type="match status" value="1"/>
</dbReference>
<proteinExistence type="predicted"/>
<reference evidence="3 4" key="1">
    <citation type="submission" date="2019-09" db="EMBL/GenBank/DDBJ databases">
        <title>Hydrogenophaga aromatica sp. nov., isolated from a para-xylene-degrading enrichment culture.</title>
        <authorList>
            <person name="Tancsics A."/>
            <person name="Banerjee S."/>
        </authorList>
    </citation>
    <scope>NUCLEOTIDE SEQUENCE [LARGE SCALE GENOMIC DNA]</scope>
    <source>
        <strain evidence="3 4">D2P1</strain>
    </source>
</reference>
<feature type="domain" description="Tape measure protein N-terminal" evidence="2">
    <location>
        <begin position="225"/>
        <end position="417"/>
    </location>
</feature>
<dbReference type="Proteomes" id="UP000545507">
    <property type="component" value="Unassembled WGS sequence"/>
</dbReference>
<dbReference type="EMBL" id="VYGV01000005">
    <property type="protein sequence ID" value="NWF44432.1"/>
    <property type="molecule type" value="Genomic_DNA"/>
</dbReference>
<dbReference type="GO" id="GO:0015936">
    <property type="term" value="P:coenzyme A metabolic process"/>
    <property type="evidence" value="ECO:0007669"/>
    <property type="project" value="InterPro"/>
</dbReference>
<evidence type="ECO:0000313" key="4">
    <source>
        <dbReference type="Proteomes" id="UP000545507"/>
    </source>
</evidence>
<dbReference type="AlphaFoldDB" id="A0A7Y8GUP0"/>
<dbReference type="InterPro" id="IPR002202">
    <property type="entry name" value="HMG_CoA_Rdtase"/>
</dbReference>